<evidence type="ECO:0000256" key="2">
    <source>
        <dbReference type="ARBA" id="ARBA00005019"/>
    </source>
</evidence>
<dbReference type="SUPFAM" id="SSF52374">
    <property type="entry name" value="Nucleotidylyl transferase"/>
    <property type="match status" value="1"/>
</dbReference>
<keyword evidence="8 11" id="KW-0067">ATP-binding</keyword>
<evidence type="ECO:0000313" key="13">
    <source>
        <dbReference type="EMBL" id="OAG26676.1"/>
    </source>
</evidence>
<dbReference type="Proteomes" id="UP000076964">
    <property type="component" value="Unassembled WGS sequence"/>
</dbReference>
<dbReference type="RefSeq" id="WP_068544040.1">
    <property type="nucleotide sequence ID" value="NZ_LSFI01000096.1"/>
</dbReference>
<evidence type="ECO:0000259" key="12">
    <source>
        <dbReference type="Pfam" id="PF01467"/>
    </source>
</evidence>
<dbReference type="NCBIfam" id="NF000840">
    <property type="entry name" value="PRK00071.1-3"/>
    <property type="match status" value="1"/>
</dbReference>
<evidence type="ECO:0000256" key="10">
    <source>
        <dbReference type="ARBA" id="ARBA00048721"/>
    </source>
</evidence>
<evidence type="ECO:0000256" key="7">
    <source>
        <dbReference type="ARBA" id="ARBA00022741"/>
    </source>
</evidence>
<evidence type="ECO:0000313" key="14">
    <source>
        <dbReference type="Proteomes" id="UP000076964"/>
    </source>
</evidence>
<evidence type="ECO:0000256" key="4">
    <source>
        <dbReference type="ARBA" id="ARBA00022642"/>
    </source>
</evidence>
<dbReference type="PANTHER" id="PTHR39321:SF3">
    <property type="entry name" value="PHOSPHOPANTETHEINE ADENYLYLTRANSFERASE"/>
    <property type="match status" value="1"/>
</dbReference>
<dbReference type="NCBIfam" id="TIGR00482">
    <property type="entry name" value="nicotinate (nicotinamide) nucleotide adenylyltransferase"/>
    <property type="match status" value="1"/>
</dbReference>
<dbReference type="InterPro" id="IPR014729">
    <property type="entry name" value="Rossmann-like_a/b/a_fold"/>
</dbReference>
<evidence type="ECO:0000256" key="1">
    <source>
        <dbReference type="ARBA" id="ARBA00002324"/>
    </source>
</evidence>
<dbReference type="UniPathway" id="UPA00253">
    <property type="reaction ID" value="UER00332"/>
</dbReference>
<evidence type="ECO:0000256" key="3">
    <source>
        <dbReference type="ARBA" id="ARBA00009014"/>
    </source>
</evidence>
<dbReference type="AlphaFoldDB" id="A0A177E4M3"/>
<dbReference type="CDD" id="cd02165">
    <property type="entry name" value="NMNAT"/>
    <property type="match status" value="1"/>
</dbReference>
<dbReference type="HAMAP" id="MF_00244">
    <property type="entry name" value="NaMN_adenylyltr"/>
    <property type="match status" value="1"/>
</dbReference>
<dbReference type="STRING" id="1795632.TH606_11050"/>
<dbReference type="GO" id="GO:0005524">
    <property type="term" value="F:ATP binding"/>
    <property type="evidence" value="ECO:0007669"/>
    <property type="project" value="UniProtKB-KW"/>
</dbReference>
<keyword evidence="14" id="KW-1185">Reference proteome</keyword>
<dbReference type="OrthoDB" id="5295945at2"/>
<comment type="catalytic activity">
    <reaction evidence="10 11">
        <text>nicotinate beta-D-ribonucleotide + ATP + H(+) = deamido-NAD(+) + diphosphate</text>
        <dbReference type="Rhea" id="RHEA:22860"/>
        <dbReference type="ChEBI" id="CHEBI:15378"/>
        <dbReference type="ChEBI" id="CHEBI:30616"/>
        <dbReference type="ChEBI" id="CHEBI:33019"/>
        <dbReference type="ChEBI" id="CHEBI:57502"/>
        <dbReference type="ChEBI" id="CHEBI:58437"/>
        <dbReference type="EC" id="2.7.7.18"/>
    </reaction>
</comment>
<feature type="domain" description="Cytidyltransferase-like" evidence="12">
    <location>
        <begin position="6"/>
        <end position="183"/>
    </location>
</feature>
<name>A0A177E4M3_9BACT</name>
<gene>
    <name evidence="11" type="primary">nadD</name>
    <name evidence="13" type="ORF">TH606_11050</name>
</gene>
<keyword evidence="6 11" id="KW-0548">Nucleotidyltransferase</keyword>
<reference evidence="13 14" key="1">
    <citation type="submission" date="2016-02" db="EMBL/GenBank/DDBJ databases">
        <title>Draft genome sequence of Thermodesulfatator sp. S606.</title>
        <authorList>
            <person name="Lai Q."/>
            <person name="Cao J."/>
            <person name="Dupont S."/>
            <person name="Shao Z."/>
            <person name="Jebbar M."/>
            <person name="Alain K."/>
        </authorList>
    </citation>
    <scope>NUCLEOTIDE SEQUENCE [LARGE SCALE GENOMIC DNA]</scope>
    <source>
        <strain evidence="13 14">S606</strain>
    </source>
</reference>
<protein>
    <recommendedName>
        <fullName evidence="11">Probable nicotinate-nucleotide adenylyltransferase</fullName>
        <ecNumber evidence="11">2.7.7.18</ecNumber>
    </recommendedName>
    <alternativeName>
        <fullName evidence="11">Deamido-NAD(+) diphosphorylase</fullName>
    </alternativeName>
    <alternativeName>
        <fullName evidence="11">Deamido-NAD(+) pyrophosphorylase</fullName>
    </alternativeName>
    <alternativeName>
        <fullName evidence="11">Nicotinate mononucleotide adenylyltransferase</fullName>
        <shortName evidence="11">NaMN adenylyltransferase</shortName>
    </alternativeName>
</protein>
<comment type="caution">
    <text evidence="13">The sequence shown here is derived from an EMBL/GenBank/DDBJ whole genome shotgun (WGS) entry which is preliminary data.</text>
</comment>
<keyword evidence="7 11" id="KW-0547">Nucleotide-binding</keyword>
<evidence type="ECO:0000256" key="8">
    <source>
        <dbReference type="ARBA" id="ARBA00022840"/>
    </source>
</evidence>
<dbReference type="EC" id="2.7.7.18" evidence="11"/>
<accession>A0A177E4M3</accession>
<dbReference type="InterPro" id="IPR004821">
    <property type="entry name" value="Cyt_trans-like"/>
</dbReference>
<dbReference type="Gene3D" id="3.40.50.620">
    <property type="entry name" value="HUPs"/>
    <property type="match status" value="1"/>
</dbReference>
<dbReference type="InterPro" id="IPR005248">
    <property type="entry name" value="NadD/NMNAT"/>
</dbReference>
<comment type="similarity">
    <text evidence="3 11">Belongs to the NadD family.</text>
</comment>
<evidence type="ECO:0000256" key="6">
    <source>
        <dbReference type="ARBA" id="ARBA00022695"/>
    </source>
</evidence>
<dbReference type="PANTHER" id="PTHR39321">
    <property type="entry name" value="NICOTINATE-NUCLEOTIDE ADENYLYLTRANSFERASE-RELATED"/>
    <property type="match status" value="1"/>
</dbReference>
<proteinExistence type="inferred from homology"/>
<evidence type="ECO:0000256" key="11">
    <source>
        <dbReference type="HAMAP-Rule" id="MF_00244"/>
    </source>
</evidence>
<sequence length="211" mass="24272">MEKIGLLGGTFDPIHLGHLRVGVEVYERLALSKVLFIPAGEPPHKKGRPLSPFPFRYEMTRLAIKNVPYFEVCDIEGKRQGPSYSVKTLEELTAKIKAEFFFILGLDAYLEFDIWYQYQRIPRLAHLVVVTRGPGGQEEFLLKTREIFPQAVEENGIFLLPQGKSLRFLPVTRLDISSTMIRKAVKARQSIQFLVPEEVREFIALHKLYLN</sequence>
<evidence type="ECO:0000256" key="9">
    <source>
        <dbReference type="ARBA" id="ARBA00023027"/>
    </source>
</evidence>
<comment type="function">
    <text evidence="1 11">Catalyzes the reversible adenylation of nicotinate mononucleotide (NaMN) to nicotinic acid adenine dinucleotide (NaAD).</text>
</comment>
<keyword evidence="4 11" id="KW-0662">Pyridine nucleotide biosynthesis</keyword>
<keyword evidence="9 11" id="KW-0520">NAD</keyword>
<evidence type="ECO:0000256" key="5">
    <source>
        <dbReference type="ARBA" id="ARBA00022679"/>
    </source>
</evidence>
<dbReference type="GO" id="GO:0004515">
    <property type="term" value="F:nicotinate-nucleotide adenylyltransferase activity"/>
    <property type="evidence" value="ECO:0007669"/>
    <property type="project" value="UniProtKB-UniRule"/>
</dbReference>
<comment type="pathway">
    <text evidence="2 11">Cofactor biosynthesis; NAD(+) biosynthesis; deamido-NAD(+) from nicotinate D-ribonucleotide: step 1/1.</text>
</comment>
<dbReference type="GO" id="GO:0009435">
    <property type="term" value="P:NAD+ biosynthetic process"/>
    <property type="evidence" value="ECO:0007669"/>
    <property type="project" value="UniProtKB-UniRule"/>
</dbReference>
<organism evidence="13 14">
    <name type="scientific">Thermodesulfatator autotrophicus</name>
    <dbReference type="NCBI Taxonomy" id="1795632"/>
    <lineage>
        <taxon>Bacteria</taxon>
        <taxon>Pseudomonadati</taxon>
        <taxon>Thermodesulfobacteriota</taxon>
        <taxon>Thermodesulfobacteria</taxon>
        <taxon>Thermodesulfobacteriales</taxon>
        <taxon>Thermodesulfatatoraceae</taxon>
        <taxon>Thermodesulfatator</taxon>
    </lineage>
</organism>
<dbReference type="EMBL" id="LSFI01000096">
    <property type="protein sequence ID" value="OAG26676.1"/>
    <property type="molecule type" value="Genomic_DNA"/>
</dbReference>
<dbReference type="Pfam" id="PF01467">
    <property type="entry name" value="CTP_transf_like"/>
    <property type="match status" value="1"/>
</dbReference>
<keyword evidence="5 11" id="KW-0808">Transferase</keyword>